<feature type="transmembrane region" description="Helical" evidence="1">
    <location>
        <begin position="104"/>
        <end position="121"/>
    </location>
</feature>
<evidence type="ECO:0000259" key="2">
    <source>
        <dbReference type="Pfam" id="PF07331"/>
    </source>
</evidence>
<evidence type="ECO:0000256" key="1">
    <source>
        <dbReference type="SAM" id="Phobius"/>
    </source>
</evidence>
<dbReference type="InterPro" id="IPR009936">
    <property type="entry name" value="DUF1468"/>
</dbReference>
<feature type="transmembrane region" description="Helical" evidence="1">
    <location>
        <begin position="128"/>
        <end position="146"/>
    </location>
</feature>
<keyword evidence="4" id="KW-1185">Reference proteome</keyword>
<keyword evidence="1" id="KW-0812">Transmembrane</keyword>
<dbReference type="RefSeq" id="WP_187254529.1">
    <property type="nucleotide sequence ID" value="NZ_CP144914.1"/>
</dbReference>
<evidence type="ECO:0000313" key="3">
    <source>
        <dbReference type="EMBL" id="WWD79674.1"/>
    </source>
</evidence>
<dbReference type="AlphaFoldDB" id="A0AAJ8LWM5"/>
<feature type="transmembrane region" description="Helical" evidence="1">
    <location>
        <begin position="76"/>
        <end position="98"/>
    </location>
</feature>
<name>A0AAJ8LWM5_9BACI</name>
<feature type="domain" description="DUF1468" evidence="2">
    <location>
        <begin position="5"/>
        <end position="155"/>
    </location>
</feature>
<reference evidence="3 4" key="1">
    <citation type="submission" date="2024-01" db="EMBL/GenBank/DDBJ databases">
        <title>Complete Genome Sequence of Alkalicoccus halolimnae BZ-SZ-XJ29T, a Moderately Halophilic Bacterium Isolated from a Salt Lake.</title>
        <authorList>
            <person name="Zhao B."/>
        </authorList>
    </citation>
    <scope>NUCLEOTIDE SEQUENCE [LARGE SCALE GENOMIC DNA]</scope>
    <source>
        <strain evidence="3 4">BZ-SZ-XJ29</strain>
    </source>
</reference>
<proteinExistence type="predicted"/>
<keyword evidence="1" id="KW-1133">Transmembrane helix</keyword>
<dbReference type="EMBL" id="CP144914">
    <property type="protein sequence ID" value="WWD79674.1"/>
    <property type="molecule type" value="Genomic_DNA"/>
</dbReference>
<accession>A0AAJ8LWM5</accession>
<organism evidence="3 4">
    <name type="scientific">Alkalicoccus halolimnae</name>
    <dbReference type="NCBI Taxonomy" id="1667239"/>
    <lineage>
        <taxon>Bacteria</taxon>
        <taxon>Bacillati</taxon>
        <taxon>Bacillota</taxon>
        <taxon>Bacilli</taxon>
        <taxon>Bacillales</taxon>
        <taxon>Bacillaceae</taxon>
        <taxon>Alkalicoccus</taxon>
    </lineage>
</organism>
<gene>
    <name evidence="3" type="ORF">FTX54_014930</name>
</gene>
<feature type="transmembrane region" description="Helical" evidence="1">
    <location>
        <begin position="37"/>
        <end position="55"/>
    </location>
</feature>
<dbReference type="Proteomes" id="UP000321816">
    <property type="component" value="Chromosome"/>
</dbReference>
<protein>
    <submittedName>
        <fullName evidence="3">Tripartite tricarboxylate transporter TctB family protein</fullName>
    </submittedName>
</protein>
<evidence type="ECO:0000313" key="4">
    <source>
        <dbReference type="Proteomes" id="UP000321816"/>
    </source>
</evidence>
<dbReference type="Pfam" id="PF07331">
    <property type="entry name" value="TctB"/>
    <property type="match status" value="1"/>
</dbReference>
<sequence>MGELIVACLLLLVSIVIFIQSGDFTHLNESQLGPGTYPQLISVLLASLSLILIISQSRKLLKEKSEMSMENVKAGFGSFYTEYKLVLHIIGLLALYIILIDITGFIITTILFVIAAGMLIGPKKKKNLITLSIVSVILTFSTYLFFENVLYVRFPGGLFF</sequence>
<keyword evidence="1" id="KW-0472">Membrane</keyword>
<dbReference type="KEGG" id="ahal:FTX54_014930"/>